<evidence type="ECO:0000256" key="2">
    <source>
        <dbReference type="ARBA" id="ARBA00007265"/>
    </source>
</evidence>
<gene>
    <name evidence="14" type="ORF">OZSIB_1306</name>
</gene>
<dbReference type="InterPro" id="IPR002646">
    <property type="entry name" value="PolA_pol_head_dom"/>
</dbReference>
<evidence type="ECO:0000256" key="10">
    <source>
        <dbReference type="ARBA" id="ARBA00022884"/>
    </source>
</evidence>
<evidence type="ECO:0000256" key="4">
    <source>
        <dbReference type="ARBA" id="ARBA00022679"/>
    </source>
</evidence>
<dbReference type="GO" id="GO:0000166">
    <property type="term" value="F:nucleotide binding"/>
    <property type="evidence" value="ECO:0007669"/>
    <property type="project" value="UniProtKB-KW"/>
</dbReference>
<dbReference type="SUPFAM" id="SSF81301">
    <property type="entry name" value="Nucleotidyltransferase"/>
    <property type="match status" value="1"/>
</dbReference>
<feature type="region of interest" description="Disordered" evidence="12">
    <location>
        <begin position="320"/>
        <end position="345"/>
    </location>
</feature>
<dbReference type="GO" id="GO:0000049">
    <property type="term" value="F:tRNA binding"/>
    <property type="evidence" value="ECO:0007669"/>
    <property type="project" value="UniProtKB-KW"/>
</dbReference>
<evidence type="ECO:0000256" key="6">
    <source>
        <dbReference type="ARBA" id="ARBA00022695"/>
    </source>
</evidence>
<dbReference type="GO" id="GO:0046872">
    <property type="term" value="F:metal ion binding"/>
    <property type="evidence" value="ECO:0007669"/>
    <property type="project" value="UniProtKB-KW"/>
</dbReference>
<evidence type="ECO:0000256" key="1">
    <source>
        <dbReference type="ARBA" id="ARBA00001946"/>
    </source>
</evidence>
<dbReference type="Proteomes" id="UP000252355">
    <property type="component" value="Unassembled WGS sequence"/>
</dbReference>
<keyword evidence="10 11" id="KW-0694">RNA-binding</keyword>
<keyword evidence="3" id="KW-0820">tRNA-binding</keyword>
<dbReference type="PANTHER" id="PTHR47545">
    <property type="entry name" value="MULTIFUNCTIONAL CCA PROTEIN"/>
    <property type="match status" value="1"/>
</dbReference>
<evidence type="ECO:0000256" key="12">
    <source>
        <dbReference type="SAM" id="MobiDB-lite"/>
    </source>
</evidence>
<keyword evidence="7" id="KW-0479">Metal-binding</keyword>
<dbReference type="InterPro" id="IPR043519">
    <property type="entry name" value="NT_sf"/>
</dbReference>
<keyword evidence="5" id="KW-0819">tRNA processing</keyword>
<comment type="caution">
    <text evidence="14">The sequence shown here is derived from an EMBL/GenBank/DDBJ whole genome shotgun (WGS) entry which is preliminary data.</text>
</comment>
<dbReference type="InterPro" id="IPR050124">
    <property type="entry name" value="tRNA_CCA-adding_enzyme"/>
</dbReference>
<reference evidence="14 15" key="1">
    <citation type="submission" date="2018-05" db="EMBL/GenBank/DDBJ databases">
        <title>A metagenomic window into the 2 km-deep terrestrial subsurface aquifer revealed taxonomically and functionally diverse microbial community comprising novel uncultured bacterial lineages.</title>
        <authorList>
            <person name="Kadnikov V.V."/>
            <person name="Mardanov A.V."/>
            <person name="Beletsky A.V."/>
            <person name="Banks D."/>
            <person name="Pimenov N.V."/>
            <person name="Frank Y.A."/>
            <person name="Karnachuk O.V."/>
            <person name="Ravin N.V."/>
        </authorList>
    </citation>
    <scope>NUCLEOTIDE SEQUENCE [LARGE SCALE GENOMIC DNA]</scope>
    <source>
        <strain evidence="14">BY5</strain>
    </source>
</reference>
<evidence type="ECO:0000259" key="13">
    <source>
        <dbReference type="SMART" id="SM00471"/>
    </source>
</evidence>
<evidence type="ECO:0000313" key="15">
    <source>
        <dbReference type="Proteomes" id="UP000252355"/>
    </source>
</evidence>
<dbReference type="Gene3D" id="1.10.3090.10">
    <property type="entry name" value="cca-adding enzyme, domain 2"/>
    <property type="match status" value="3"/>
</dbReference>
<dbReference type="PANTHER" id="PTHR47545:SF2">
    <property type="entry name" value="CC-ADDING TRNA NUCLEOTIDYLTRANSFERASE"/>
    <property type="match status" value="1"/>
</dbReference>
<dbReference type="SMART" id="SM00471">
    <property type="entry name" value="HDc"/>
    <property type="match status" value="1"/>
</dbReference>
<name>A0A367ZKC9_9BACT</name>
<dbReference type="SUPFAM" id="SSF81891">
    <property type="entry name" value="Poly A polymerase C-terminal region-like"/>
    <property type="match status" value="1"/>
</dbReference>
<comment type="similarity">
    <text evidence="2 11">Belongs to the tRNA nucleotidyltransferase/poly(A) polymerase family.</text>
</comment>
<evidence type="ECO:0000256" key="9">
    <source>
        <dbReference type="ARBA" id="ARBA00022842"/>
    </source>
</evidence>
<dbReference type="InterPro" id="IPR032828">
    <property type="entry name" value="PolyA_RNA-bd"/>
</dbReference>
<dbReference type="Pfam" id="PF01743">
    <property type="entry name" value="PolyA_pol"/>
    <property type="match status" value="1"/>
</dbReference>
<dbReference type="AlphaFoldDB" id="A0A367ZKC9"/>
<dbReference type="GO" id="GO:0008033">
    <property type="term" value="P:tRNA processing"/>
    <property type="evidence" value="ECO:0007669"/>
    <property type="project" value="UniProtKB-KW"/>
</dbReference>
<feature type="domain" description="HD/PDEase" evidence="13">
    <location>
        <begin position="254"/>
        <end position="471"/>
    </location>
</feature>
<feature type="region of interest" description="Disordered" evidence="12">
    <location>
        <begin position="352"/>
        <end position="371"/>
    </location>
</feature>
<keyword evidence="9" id="KW-0460">Magnesium</keyword>
<evidence type="ECO:0000256" key="7">
    <source>
        <dbReference type="ARBA" id="ARBA00022723"/>
    </source>
</evidence>
<dbReference type="CDD" id="cd05398">
    <property type="entry name" value="NT_ClassII-CCAase"/>
    <property type="match status" value="1"/>
</dbReference>
<sequence length="555" mass="61505">MTSAGSPRTIRLPDEVHQLLAGILSFFRKEKEDPGEIWMVGGAIRDLLLGRDAVYDLDLAVSRSPIGPAQRVARGQSAGFVVLDQEREVARVVKSLHGRVVTVDFARYRAPTLDEDLRDRDFTINAIAIKLAWPLLERDLPIYDPLGGVEDLQAKVLRPCSDHLFREDPLRILRAYRFAATLGFTFHPDLETLIVRDVHLLKAVSAERIRDEFFKVLSASDSARWVRSMGQTGVLREILPEFEATRGITQNDWHHLDVFDHTLLALEKFEGLLGQSAFSRSWGKVQAFLAEPISGIRTYLELFKFGCLLHDIGKPACRKVVSPSGGKGKSAEASKPSPHAGSLPESAAIDRPVTEAASEGSGPVAPEDPEGRVVFHGHEMVGARMVEEIGKQWKLSVNEVDFLKKVVKNHMRPGVILQELDQKPEACRNQERDRLLFRFFSETGRDGVGIALMSLADRLSARGAQQEEDLARFAAGIAGFIDSFYQQTENARLPALLTGNDLITQFRLSPGPLFKEILGALKEAQALGEVQTREEAVDFVSRFLAGRKGPPPAAR</sequence>
<evidence type="ECO:0000256" key="11">
    <source>
        <dbReference type="RuleBase" id="RU003953"/>
    </source>
</evidence>
<comment type="cofactor">
    <cofactor evidence="1">
        <name>Mg(2+)</name>
        <dbReference type="ChEBI" id="CHEBI:18420"/>
    </cofactor>
</comment>
<evidence type="ECO:0000256" key="5">
    <source>
        <dbReference type="ARBA" id="ARBA00022694"/>
    </source>
</evidence>
<protein>
    <submittedName>
        <fullName evidence="14">tRNA nucleotidyltransferase, CC-adding</fullName>
    </submittedName>
</protein>
<proteinExistence type="inferred from homology"/>
<dbReference type="Gene3D" id="3.30.460.10">
    <property type="entry name" value="Beta Polymerase, domain 2"/>
    <property type="match status" value="1"/>
</dbReference>
<accession>A0A367ZKC9</accession>
<evidence type="ECO:0000256" key="8">
    <source>
        <dbReference type="ARBA" id="ARBA00022741"/>
    </source>
</evidence>
<keyword evidence="4 11" id="KW-0808">Transferase</keyword>
<dbReference type="GO" id="GO:0016779">
    <property type="term" value="F:nucleotidyltransferase activity"/>
    <property type="evidence" value="ECO:0007669"/>
    <property type="project" value="UniProtKB-KW"/>
</dbReference>
<evidence type="ECO:0000256" key="3">
    <source>
        <dbReference type="ARBA" id="ARBA00022555"/>
    </source>
</evidence>
<keyword evidence="6" id="KW-0548">Nucleotidyltransferase</keyword>
<dbReference type="Pfam" id="PF12627">
    <property type="entry name" value="PolyA_pol_RNAbd"/>
    <property type="match status" value="1"/>
</dbReference>
<evidence type="ECO:0000313" key="14">
    <source>
        <dbReference type="EMBL" id="RCK78584.1"/>
    </source>
</evidence>
<keyword evidence="8" id="KW-0547">Nucleotide-binding</keyword>
<dbReference type="EMBL" id="QOQW01000021">
    <property type="protein sequence ID" value="RCK78584.1"/>
    <property type="molecule type" value="Genomic_DNA"/>
</dbReference>
<organism evidence="14 15">
    <name type="scientific">Candidatus Ozemobacter sibiricus</name>
    <dbReference type="NCBI Taxonomy" id="2268124"/>
    <lineage>
        <taxon>Bacteria</taxon>
        <taxon>Candidatus Ozemobacteria</taxon>
        <taxon>Candidatus Ozemobacterales</taxon>
        <taxon>Candidatus Ozemobacteraceae</taxon>
        <taxon>Candidatus Ozemobacter</taxon>
    </lineage>
</organism>
<dbReference type="InterPro" id="IPR003607">
    <property type="entry name" value="HD/PDEase_dom"/>
</dbReference>